<sequence>MPVNPATLLAVLLYGWYSILPTVTWAAPGLQPGHLTCEYVQNPFLDVHKPRLSWTLTSPRRNERQTAYELLVSETLADINRPRGTVWQSGKVLSGQNLHIDYAGPPLKPFTRYYWRVRVYDAGGQASAWSPPAWFETAMLQPADWQAQWIGDGSKQFARDEDFYQPDPMPLFRRVFSPRKKVASARLYISGLGYYEAYLNGQKVGDHVLDPGWTTYRKQVQYVVYDITPQIRPGQNVAGIMLGNGWYNPLPLRLFGRFNLRDVQQTGRPCVKAQIRLHYTDGSTELIATDESWQTAPGPVMRNNVYLGEAYDARREPASWTTPNTNPTGWKPAVRTEGPSGELSVQMQPPIRVTKVLKPVRMTEPKPGVFLFDMGQNFAGVARIRVQGPAGTQINLRYGEDIHPDGTLNYLTTVAGQIKEIWNLKGGPGAPKTAWQEDHYTLKGEGLETWSPRFTFHGFRYVEVTGWPGGKPTLESVDGLRMNADLPDNGEFACSNEMLTRLNEVIKWTFLSNVFSVQSDCPGREKMGYGADIVTTSEAFIYNFDMANFYRKSVRDYRNDQQADGGITEIAPYTGIADRGLGGESGPLGWQLAFPYVQKQLYDFYGDRRIIEDNYEAFARQIAFLRSKADRNLFHWDISDHEALDPRPEAFSASVFYLHHVQLAVVFAGILGKTADSTEYAKLAETVRKAIVRQYLVPKTGRFDNGTQSAQALALWYGISPEKEASFQALADEIDRHNGHISAGIFGTKMLFDVMRRQDRNDLAYRVANQRDFPGWGYMLSKGATTLWETWAYPDNAPSQNHPMFGSISEWFYRSLLGINAAAPGFARIQIKPQPTGDLTWAKGSYHSVRGPIGSNWKREGERFTLQVSIPANTTAEIWIPAMPGTTITESGKPVSSVPGLRPLRQENGYAVFESGSGTYTFNSALQE</sequence>
<dbReference type="InterPro" id="IPR036116">
    <property type="entry name" value="FN3_sf"/>
</dbReference>
<dbReference type="InterPro" id="IPR035398">
    <property type="entry name" value="Bac_rhamnosid_C"/>
</dbReference>
<dbReference type="Pfam" id="PF25788">
    <property type="entry name" value="Ig_Rha78A_N"/>
    <property type="match status" value="1"/>
</dbReference>
<evidence type="ECO:0000313" key="5">
    <source>
        <dbReference type="EMBL" id="GAA4466451.1"/>
    </source>
</evidence>
<organism evidence="5 6">
    <name type="scientific">Nibrella saemangeumensis</name>
    <dbReference type="NCBI Taxonomy" id="1084526"/>
    <lineage>
        <taxon>Bacteria</taxon>
        <taxon>Pseudomonadati</taxon>
        <taxon>Bacteroidota</taxon>
        <taxon>Cytophagia</taxon>
        <taxon>Cytophagales</taxon>
        <taxon>Spirosomataceae</taxon>
        <taxon>Nibrella</taxon>
    </lineage>
</organism>
<dbReference type="InterPro" id="IPR008902">
    <property type="entry name" value="Rhamnosid_concanavalin"/>
</dbReference>
<gene>
    <name evidence="5" type="ORF">GCM10023189_48510</name>
</gene>
<dbReference type="Pfam" id="PF17390">
    <property type="entry name" value="Bac_rhamnosid_C"/>
    <property type="match status" value="1"/>
</dbReference>
<comment type="caution">
    <text evidence="5">The sequence shown here is derived from an EMBL/GenBank/DDBJ whole genome shotgun (WGS) entry which is preliminary data.</text>
</comment>
<dbReference type="Pfam" id="PF05592">
    <property type="entry name" value="Bac_rhamnosid"/>
    <property type="match status" value="1"/>
</dbReference>
<dbReference type="SUPFAM" id="SSF48208">
    <property type="entry name" value="Six-hairpin glycosidases"/>
    <property type="match status" value="1"/>
</dbReference>
<dbReference type="SUPFAM" id="SSF49265">
    <property type="entry name" value="Fibronectin type III"/>
    <property type="match status" value="1"/>
</dbReference>
<dbReference type="PROSITE" id="PS50853">
    <property type="entry name" value="FN3"/>
    <property type="match status" value="1"/>
</dbReference>
<dbReference type="EC" id="3.2.1.40" evidence="2"/>
<keyword evidence="6" id="KW-1185">Reference proteome</keyword>
<dbReference type="Gene3D" id="2.60.40.10">
    <property type="entry name" value="Immunoglobulins"/>
    <property type="match status" value="1"/>
</dbReference>
<evidence type="ECO:0000256" key="1">
    <source>
        <dbReference type="ARBA" id="ARBA00001445"/>
    </source>
</evidence>
<evidence type="ECO:0000256" key="3">
    <source>
        <dbReference type="ARBA" id="ARBA00022801"/>
    </source>
</evidence>
<dbReference type="PIRSF" id="PIRSF010631">
    <property type="entry name" value="A-rhamnsds"/>
    <property type="match status" value="1"/>
</dbReference>
<dbReference type="InterPro" id="IPR016007">
    <property type="entry name" value="Alpha_rhamnosid"/>
</dbReference>
<dbReference type="Gene3D" id="2.60.420.10">
    <property type="entry name" value="Maltose phosphorylase, domain 3"/>
    <property type="match status" value="1"/>
</dbReference>
<dbReference type="PANTHER" id="PTHR33307:SF6">
    <property type="entry name" value="ALPHA-RHAMNOSIDASE (EUROFUNG)-RELATED"/>
    <property type="match status" value="1"/>
</dbReference>
<dbReference type="Gene3D" id="2.60.120.260">
    <property type="entry name" value="Galactose-binding domain-like"/>
    <property type="match status" value="2"/>
</dbReference>
<dbReference type="InterPro" id="IPR035396">
    <property type="entry name" value="Bac_rhamnosid6H"/>
</dbReference>
<dbReference type="Pfam" id="PF08531">
    <property type="entry name" value="Bac_rhamnosid_N"/>
    <property type="match status" value="1"/>
</dbReference>
<dbReference type="Gene3D" id="1.50.10.10">
    <property type="match status" value="1"/>
</dbReference>
<dbReference type="InterPro" id="IPR013737">
    <property type="entry name" value="Bac_rhamnosid_N"/>
</dbReference>
<evidence type="ECO:0000259" key="4">
    <source>
        <dbReference type="PROSITE" id="PS50853"/>
    </source>
</evidence>
<comment type="catalytic activity">
    <reaction evidence="1">
        <text>Hydrolysis of terminal non-reducing alpha-L-rhamnose residues in alpha-L-rhamnosides.</text>
        <dbReference type="EC" id="3.2.1.40"/>
    </reaction>
</comment>
<proteinExistence type="predicted"/>
<dbReference type="InterPro" id="IPR012341">
    <property type="entry name" value="6hp_glycosidase-like_sf"/>
</dbReference>
<keyword evidence="3 5" id="KW-0378">Hydrolase</keyword>
<dbReference type="Pfam" id="PF17389">
    <property type="entry name" value="Bac_rhamnosid6H"/>
    <property type="match status" value="1"/>
</dbReference>
<reference evidence="6" key="1">
    <citation type="journal article" date="2019" name="Int. J. Syst. Evol. Microbiol.">
        <title>The Global Catalogue of Microorganisms (GCM) 10K type strain sequencing project: providing services to taxonomists for standard genome sequencing and annotation.</title>
        <authorList>
            <consortium name="The Broad Institute Genomics Platform"/>
            <consortium name="The Broad Institute Genome Sequencing Center for Infectious Disease"/>
            <person name="Wu L."/>
            <person name="Ma J."/>
        </authorList>
    </citation>
    <scope>NUCLEOTIDE SEQUENCE [LARGE SCALE GENOMIC DNA]</scope>
    <source>
        <strain evidence="6">JCM 17927</strain>
    </source>
</reference>
<dbReference type="RefSeq" id="WP_345247941.1">
    <property type="nucleotide sequence ID" value="NZ_BAABHD010000081.1"/>
</dbReference>
<dbReference type="SUPFAM" id="SSF49785">
    <property type="entry name" value="Galactose-binding domain-like"/>
    <property type="match status" value="1"/>
</dbReference>
<dbReference type="InterPro" id="IPR008928">
    <property type="entry name" value="6-hairpin_glycosidase_sf"/>
</dbReference>
<dbReference type="GO" id="GO:0016787">
    <property type="term" value="F:hydrolase activity"/>
    <property type="evidence" value="ECO:0007669"/>
    <property type="project" value="UniProtKB-KW"/>
</dbReference>
<dbReference type="EMBL" id="BAABHD010000081">
    <property type="protein sequence ID" value="GAA4466451.1"/>
    <property type="molecule type" value="Genomic_DNA"/>
</dbReference>
<name>A0ABP8NIL0_9BACT</name>
<evidence type="ECO:0000313" key="6">
    <source>
        <dbReference type="Proteomes" id="UP001501175"/>
    </source>
</evidence>
<dbReference type="Proteomes" id="UP001501175">
    <property type="component" value="Unassembled WGS sequence"/>
</dbReference>
<feature type="domain" description="Fibronectin type-III" evidence="4">
    <location>
        <begin position="31"/>
        <end position="140"/>
    </location>
</feature>
<accession>A0ABP8NIL0</accession>
<dbReference type="InterPro" id="IPR008979">
    <property type="entry name" value="Galactose-bd-like_sf"/>
</dbReference>
<evidence type="ECO:0000256" key="2">
    <source>
        <dbReference type="ARBA" id="ARBA00012652"/>
    </source>
</evidence>
<dbReference type="InterPro" id="IPR003961">
    <property type="entry name" value="FN3_dom"/>
</dbReference>
<protein>
    <recommendedName>
        <fullName evidence="2">alpha-L-rhamnosidase</fullName>
        <ecNumber evidence="2">3.2.1.40</ecNumber>
    </recommendedName>
</protein>
<dbReference type="InterPro" id="IPR013783">
    <property type="entry name" value="Ig-like_fold"/>
</dbReference>
<dbReference type="PANTHER" id="PTHR33307">
    <property type="entry name" value="ALPHA-RHAMNOSIDASE (EUROFUNG)"/>
    <property type="match status" value="1"/>
</dbReference>